<organism evidence="1 2">
    <name type="scientific">Verminephrobacter eiseniae (strain EF01-2)</name>
    <dbReference type="NCBI Taxonomy" id="391735"/>
    <lineage>
        <taxon>Bacteria</taxon>
        <taxon>Pseudomonadati</taxon>
        <taxon>Pseudomonadota</taxon>
        <taxon>Betaproteobacteria</taxon>
        <taxon>Burkholderiales</taxon>
        <taxon>Comamonadaceae</taxon>
        <taxon>Verminephrobacter</taxon>
    </lineage>
</organism>
<dbReference type="eggNOG" id="COG3181">
    <property type="taxonomic scope" value="Bacteria"/>
</dbReference>
<reference evidence="2" key="1">
    <citation type="submission" date="2006-12" db="EMBL/GenBank/DDBJ databases">
        <title>Complete sequence of chromosome 1 of Verminephrobacter eiseniae EF01-2.</title>
        <authorList>
            <person name="Copeland A."/>
            <person name="Lucas S."/>
            <person name="Lapidus A."/>
            <person name="Barry K."/>
            <person name="Detter J.C."/>
            <person name="Glavina del Rio T."/>
            <person name="Dalin E."/>
            <person name="Tice H."/>
            <person name="Pitluck S."/>
            <person name="Chertkov O."/>
            <person name="Brettin T."/>
            <person name="Bruce D."/>
            <person name="Han C."/>
            <person name="Tapia R."/>
            <person name="Gilna P."/>
            <person name="Schmutz J."/>
            <person name="Larimer F."/>
            <person name="Land M."/>
            <person name="Hauser L."/>
            <person name="Kyrpides N."/>
            <person name="Kim E."/>
            <person name="Stahl D."/>
            <person name="Richardson P."/>
        </authorList>
    </citation>
    <scope>NUCLEOTIDE SEQUENCE [LARGE SCALE GENOMIC DNA]</scope>
    <source>
        <strain evidence="2">EF01-2</strain>
    </source>
</reference>
<dbReference type="KEGG" id="vei:Veis_1733"/>
<accession>A1WIN0</accession>
<dbReference type="HOGENOM" id="CLU_2060462_0_0_4"/>
<dbReference type="Proteomes" id="UP000000374">
    <property type="component" value="Chromosome"/>
</dbReference>
<dbReference type="STRING" id="391735.Veis_1733"/>
<evidence type="ECO:0000313" key="1">
    <source>
        <dbReference type="EMBL" id="ABM57487.1"/>
    </source>
</evidence>
<gene>
    <name evidence="1" type="ordered locus">Veis_1733</name>
</gene>
<proteinExistence type="predicted"/>
<name>A1WIN0_VEREI</name>
<keyword evidence="2" id="KW-1185">Reference proteome</keyword>
<dbReference type="AlphaFoldDB" id="A1WIN0"/>
<sequence>MACKRVVYARFMHSLRPQRGGWPTVAWLRRSSTDGAPAAPRCQGLRAMAARGRAVRHPVGWHHRRQPTLVSCHGSDVVGCAQPSERSARRSAQPIPSCIGKRCNAAMRFDGQRRQTDDR</sequence>
<evidence type="ECO:0000313" key="2">
    <source>
        <dbReference type="Proteomes" id="UP000000374"/>
    </source>
</evidence>
<dbReference type="EMBL" id="CP000542">
    <property type="protein sequence ID" value="ABM57487.1"/>
    <property type="molecule type" value="Genomic_DNA"/>
</dbReference>
<protein>
    <submittedName>
        <fullName evidence="1">Uncharacterized protein</fullName>
    </submittedName>
</protein>